<dbReference type="GO" id="GO:0016758">
    <property type="term" value="F:hexosyltransferase activity"/>
    <property type="evidence" value="ECO:0007669"/>
    <property type="project" value="UniProtKB-ARBA"/>
</dbReference>
<feature type="region of interest" description="Disordered" evidence="2">
    <location>
        <begin position="1"/>
        <end position="28"/>
    </location>
</feature>
<evidence type="ECO:0000256" key="1">
    <source>
        <dbReference type="SAM" id="Coils"/>
    </source>
</evidence>
<feature type="compositionally biased region" description="Low complexity" evidence="2">
    <location>
        <begin position="15"/>
        <end position="28"/>
    </location>
</feature>
<dbReference type="SUPFAM" id="SSF53448">
    <property type="entry name" value="Nucleotide-diphospho-sugar transferases"/>
    <property type="match status" value="1"/>
</dbReference>
<feature type="coiled-coil region" evidence="1">
    <location>
        <begin position="344"/>
        <end position="381"/>
    </location>
</feature>
<dbReference type="EMBL" id="MN739426">
    <property type="protein sequence ID" value="QHT04331.1"/>
    <property type="molecule type" value="Genomic_DNA"/>
</dbReference>
<reference evidence="4" key="1">
    <citation type="journal article" date="2020" name="Nature">
        <title>Giant virus diversity and host interactions through global metagenomics.</title>
        <authorList>
            <person name="Schulz F."/>
            <person name="Roux S."/>
            <person name="Paez-Espino D."/>
            <person name="Jungbluth S."/>
            <person name="Walsh D.A."/>
            <person name="Denef V.J."/>
            <person name="McMahon K.D."/>
            <person name="Konstantinidis K.T."/>
            <person name="Eloe-Fadrosh E.A."/>
            <person name="Kyrpides N.C."/>
            <person name="Woyke T."/>
        </authorList>
    </citation>
    <scope>NUCLEOTIDE SEQUENCE</scope>
    <source>
        <strain evidence="4">GVMAG-M-3300021185-45</strain>
    </source>
</reference>
<keyword evidence="1" id="KW-0175">Coiled coil</keyword>
<proteinExistence type="predicted"/>
<evidence type="ECO:0000313" key="4">
    <source>
        <dbReference type="EMBL" id="QHT04331.1"/>
    </source>
</evidence>
<dbReference type="Gene3D" id="3.90.550.10">
    <property type="entry name" value="Spore Coat Polysaccharide Biosynthesis Protein SpsA, Chain A"/>
    <property type="match status" value="1"/>
</dbReference>
<evidence type="ECO:0000259" key="3">
    <source>
        <dbReference type="Pfam" id="PF00535"/>
    </source>
</evidence>
<feature type="domain" description="Glycosyltransferase 2-like" evidence="3">
    <location>
        <begin position="37"/>
        <end position="161"/>
    </location>
</feature>
<organism evidence="4">
    <name type="scientific">viral metagenome</name>
    <dbReference type="NCBI Taxonomy" id="1070528"/>
    <lineage>
        <taxon>unclassified sequences</taxon>
        <taxon>metagenomes</taxon>
        <taxon>organismal metagenomes</taxon>
    </lineage>
</organism>
<evidence type="ECO:0000256" key="2">
    <source>
        <dbReference type="SAM" id="MobiDB-lite"/>
    </source>
</evidence>
<dbReference type="InterPro" id="IPR029044">
    <property type="entry name" value="Nucleotide-diphossugar_trans"/>
</dbReference>
<protein>
    <recommendedName>
        <fullName evidence="3">Glycosyltransferase 2-like domain-containing protein</fullName>
    </recommendedName>
</protein>
<dbReference type="CDD" id="cd00761">
    <property type="entry name" value="Glyco_tranf_GTA_type"/>
    <property type="match status" value="1"/>
</dbReference>
<feature type="compositionally biased region" description="Basic residues" evidence="2">
    <location>
        <begin position="1"/>
        <end position="14"/>
    </location>
</feature>
<dbReference type="InterPro" id="IPR001173">
    <property type="entry name" value="Glyco_trans_2-like"/>
</dbReference>
<dbReference type="AlphaFoldDB" id="A0A6C0CIL5"/>
<sequence>MGKNNNKKNKKPTKKTNANKNTNTNDISNNEKYPFVSVCTPTFNRRPFIEGMIKCFNHQLYPKDKMEWIIIDDGTDKIEDLVKDHPNVKYFKYDEKMSLGKKRNLLHEKSKGEILVYMDDDDYYPPERVSHAVEKLMDNKEALCAGSSEIYIWFKHINKMYQFGPYGEKHATAGTFAFKRKLLENNRYDEEACLAEEKSFLNDYSVPFVQLDPLKVILVFSHNHNTFDKKKLLDNPHPQFCKESNKTVDMFVKEKDLKEFYMNIDTLLPFYSPGLPKMKPDVLEQMIKIEETRRKHAENMVSQGGGGGQIMVQQGEKNIPLNNQQIVEVMKQQQTALQQQGGQLQQIKQAYEAIARENMVLKSELQQKNESITELQKLNTKLLLRLAGENGQES</sequence>
<dbReference type="Pfam" id="PF00535">
    <property type="entry name" value="Glycos_transf_2"/>
    <property type="match status" value="1"/>
</dbReference>
<name>A0A6C0CIL5_9ZZZZ</name>
<dbReference type="PANTHER" id="PTHR22916:SF3">
    <property type="entry name" value="UDP-GLCNAC:BETAGAL BETA-1,3-N-ACETYLGLUCOSAMINYLTRANSFERASE-LIKE PROTEIN 1"/>
    <property type="match status" value="1"/>
</dbReference>
<accession>A0A6C0CIL5</accession>
<dbReference type="PANTHER" id="PTHR22916">
    <property type="entry name" value="GLYCOSYLTRANSFERASE"/>
    <property type="match status" value="1"/>
</dbReference>